<evidence type="ECO:0000256" key="2">
    <source>
        <dbReference type="ARBA" id="ARBA00023163"/>
    </source>
</evidence>
<name>A0A8J3Z552_9ACTN</name>
<dbReference type="GO" id="GO:0003723">
    <property type="term" value="F:RNA binding"/>
    <property type="evidence" value="ECO:0007669"/>
    <property type="project" value="InterPro"/>
</dbReference>
<dbReference type="InterPro" id="IPR036388">
    <property type="entry name" value="WH-like_DNA-bd_sf"/>
</dbReference>
<dbReference type="SMART" id="SM01012">
    <property type="entry name" value="ANTAR"/>
    <property type="match status" value="1"/>
</dbReference>
<accession>A0A8J3Z552</accession>
<protein>
    <submittedName>
        <fullName evidence="4">GAF domain-containing protein</fullName>
    </submittedName>
</protein>
<keyword evidence="1" id="KW-0805">Transcription regulation</keyword>
<feature type="domain" description="ANTAR" evidence="3">
    <location>
        <begin position="183"/>
        <end position="244"/>
    </location>
</feature>
<sequence>MHASDHHDDPVARVRALMAAQPSGAEPGDEAGAEAGDGVVAELRRLCRAAVGALSASGAGLSVMAEDGVRGVTAASDAAAERLEELQFVFGEGPCIDAFEARRPVLVPDIMDSVVHRWPAYTPGMHELGVRAVFAFPLQVGAARLGVLDVFRIRHGPLTADELGQALTFADVAVSVLLDGQAVARPGAAAAGVAEAVEGRAELFQAQGMVTVQLRVPLAEALARIRAHAFAENRPLRDVARDIVGRRLRLDRDEPGAPPPPEVT</sequence>
<dbReference type="Proteomes" id="UP000612585">
    <property type="component" value="Unassembled WGS sequence"/>
</dbReference>
<evidence type="ECO:0000256" key="1">
    <source>
        <dbReference type="ARBA" id="ARBA00023015"/>
    </source>
</evidence>
<dbReference type="PROSITE" id="PS50921">
    <property type="entry name" value="ANTAR"/>
    <property type="match status" value="1"/>
</dbReference>
<comment type="caution">
    <text evidence="4">The sequence shown here is derived from an EMBL/GenBank/DDBJ whole genome shotgun (WGS) entry which is preliminary data.</text>
</comment>
<reference evidence="4" key="1">
    <citation type="submission" date="2021-01" db="EMBL/GenBank/DDBJ databases">
        <title>Whole genome shotgun sequence of Virgisporangium aurantiacum NBRC 16421.</title>
        <authorList>
            <person name="Komaki H."/>
            <person name="Tamura T."/>
        </authorList>
    </citation>
    <scope>NUCLEOTIDE SEQUENCE</scope>
    <source>
        <strain evidence="4">NBRC 16421</strain>
    </source>
</reference>
<gene>
    <name evidence="4" type="ORF">Vau01_045630</name>
</gene>
<organism evidence="4 5">
    <name type="scientific">Virgisporangium aurantiacum</name>
    <dbReference type="NCBI Taxonomy" id="175570"/>
    <lineage>
        <taxon>Bacteria</taxon>
        <taxon>Bacillati</taxon>
        <taxon>Actinomycetota</taxon>
        <taxon>Actinomycetes</taxon>
        <taxon>Micromonosporales</taxon>
        <taxon>Micromonosporaceae</taxon>
        <taxon>Virgisporangium</taxon>
    </lineage>
</organism>
<dbReference type="AlphaFoldDB" id="A0A8J3Z552"/>
<dbReference type="InterPro" id="IPR003018">
    <property type="entry name" value="GAF"/>
</dbReference>
<keyword evidence="2" id="KW-0804">Transcription</keyword>
<dbReference type="Pfam" id="PF03861">
    <property type="entry name" value="ANTAR"/>
    <property type="match status" value="1"/>
</dbReference>
<dbReference type="Gene3D" id="1.10.10.10">
    <property type="entry name" value="Winged helix-like DNA-binding domain superfamily/Winged helix DNA-binding domain"/>
    <property type="match status" value="1"/>
</dbReference>
<dbReference type="Gene3D" id="3.30.450.40">
    <property type="match status" value="1"/>
</dbReference>
<dbReference type="SUPFAM" id="SSF55781">
    <property type="entry name" value="GAF domain-like"/>
    <property type="match status" value="1"/>
</dbReference>
<dbReference type="EMBL" id="BOPG01000028">
    <property type="protein sequence ID" value="GIJ57047.1"/>
    <property type="molecule type" value="Genomic_DNA"/>
</dbReference>
<evidence type="ECO:0000313" key="4">
    <source>
        <dbReference type="EMBL" id="GIJ57047.1"/>
    </source>
</evidence>
<dbReference type="RefSeq" id="WP_239151785.1">
    <property type="nucleotide sequence ID" value="NZ_BOPG01000028.1"/>
</dbReference>
<evidence type="ECO:0000259" key="3">
    <source>
        <dbReference type="PROSITE" id="PS50921"/>
    </source>
</evidence>
<dbReference type="InterPro" id="IPR029016">
    <property type="entry name" value="GAF-like_dom_sf"/>
</dbReference>
<dbReference type="InterPro" id="IPR005561">
    <property type="entry name" value="ANTAR"/>
</dbReference>
<dbReference type="Pfam" id="PF13185">
    <property type="entry name" value="GAF_2"/>
    <property type="match status" value="1"/>
</dbReference>
<evidence type="ECO:0000313" key="5">
    <source>
        <dbReference type="Proteomes" id="UP000612585"/>
    </source>
</evidence>
<keyword evidence="5" id="KW-1185">Reference proteome</keyword>
<proteinExistence type="predicted"/>